<dbReference type="InterPro" id="IPR000629">
    <property type="entry name" value="RNA-helicase_DEAD-box_CS"/>
</dbReference>
<feature type="region of interest" description="Disordered" evidence="12">
    <location>
        <begin position="387"/>
        <end position="481"/>
    </location>
</feature>
<dbReference type="PANTHER" id="PTHR47959:SF13">
    <property type="entry name" value="ATP-DEPENDENT RNA HELICASE RHLE"/>
    <property type="match status" value="1"/>
</dbReference>
<accession>A0A1X7GTY5</accession>
<keyword evidence="4 11" id="KW-0378">Hydrolase</keyword>
<feature type="domain" description="Helicase ATP-binding" evidence="13">
    <location>
        <begin position="42"/>
        <end position="220"/>
    </location>
</feature>
<dbReference type="InterPro" id="IPR001650">
    <property type="entry name" value="Helicase_C-like"/>
</dbReference>
<dbReference type="Gene3D" id="3.40.50.300">
    <property type="entry name" value="P-loop containing nucleotide triphosphate hydrolases"/>
    <property type="match status" value="2"/>
</dbReference>
<dbReference type="SMART" id="SM00490">
    <property type="entry name" value="HELICc"/>
    <property type="match status" value="1"/>
</dbReference>
<dbReference type="PANTHER" id="PTHR47959">
    <property type="entry name" value="ATP-DEPENDENT RNA HELICASE RHLE-RELATED"/>
    <property type="match status" value="1"/>
</dbReference>
<name>A0A1X7GTY5_TRICW</name>
<dbReference type="GO" id="GO:0016787">
    <property type="term" value="F:hydrolase activity"/>
    <property type="evidence" value="ECO:0007669"/>
    <property type="project" value="UniProtKB-KW"/>
</dbReference>
<evidence type="ECO:0000256" key="8">
    <source>
        <dbReference type="ARBA" id="ARBA00047984"/>
    </source>
</evidence>
<evidence type="ECO:0000256" key="9">
    <source>
        <dbReference type="ARBA" id="ARBA00074363"/>
    </source>
</evidence>
<dbReference type="PROSITE" id="PS51195">
    <property type="entry name" value="Q_MOTIF"/>
    <property type="match status" value="1"/>
</dbReference>
<evidence type="ECO:0000259" key="14">
    <source>
        <dbReference type="PROSITE" id="PS51194"/>
    </source>
</evidence>
<evidence type="ECO:0000313" key="16">
    <source>
        <dbReference type="EMBL" id="SMF74414.1"/>
    </source>
</evidence>
<keyword evidence="17" id="KW-1185">Reference proteome</keyword>
<comment type="similarity">
    <text evidence="7 11">Belongs to the DEAD box helicase family.</text>
</comment>
<dbReference type="SUPFAM" id="SSF52540">
    <property type="entry name" value="P-loop containing nucleoside triphosphate hydrolases"/>
    <property type="match status" value="1"/>
</dbReference>
<dbReference type="InterPro" id="IPR014014">
    <property type="entry name" value="RNA_helicase_DEAD_Q_motif"/>
</dbReference>
<evidence type="ECO:0000313" key="17">
    <source>
        <dbReference type="Proteomes" id="UP000192911"/>
    </source>
</evidence>
<dbReference type="STRING" id="28094.SAMN06295900_11834"/>
<dbReference type="EC" id="3.6.4.13" evidence="1"/>
<sequence>MSDPAATPAVATFDRFGLAADILKAIAEQGYTTPTPIQAEAIPVVLAGRDVMGAAQTGTGKTASFSLPIIQRLLPQASTSASPARHPVRALILTPTRELADQVAANVHAYAKHTPLRSAVVFGGVDMNPQSAELRRGVEILIATPGRLLDHVQQKTANLGQVQMLVLDEADRMLDMGFLPDLQRILNLLPKERQTLLFSATFSPEIKKLASTYLRNPQTIEVARSNSTATNVTQIVYEVAEGDKQGAVVQLIRERQLKQVIVFCNSKIGAGRLARQLERDGVVATAIHGDKSQAERMQALDAFKRGEVEALVATDVAARGLDIVELPAVINFDLPFNAEDYVHRIGRTGRAGASGDALSLCSPNERKQLADIEKLIKRPLEVRTLTLEAPLRPHREERGRRERDERPGRRRTAAPYDRVEHRHAHAPVDDFFFKPYEPSPSARKDDEAKRSEGAPAKATPKQPLAALLGGFGMARRNSSSS</sequence>
<evidence type="ECO:0000256" key="10">
    <source>
        <dbReference type="PROSITE-ProRule" id="PRU00552"/>
    </source>
</evidence>
<dbReference type="EMBL" id="FXAH01000018">
    <property type="protein sequence ID" value="SMF74414.1"/>
    <property type="molecule type" value="Genomic_DNA"/>
</dbReference>
<feature type="domain" description="DEAD-box RNA helicase Q" evidence="15">
    <location>
        <begin position="11"/>
        <end position="39"/>
    </location>
</feature>
<feature type="short sequence motif" description="Q motif" evidence="10">
    <location>
        <begin position="11"/>
        <end position="39"/>
    </location>
</feature>
<dbReference type="GeneID" id="95551131"/>
<dbReference type="SMART" id="SM00487">
    <property type="entry name" value="DEXDc"/>
    <property type="match status" value="1"/>
</dbReference>
<dbReference type="Pfam" id="PF00271">
    <property type="entry name" value="Helicase_C"/>
    <property type="match status" value="1"/>
</dbReference>
<dbReference type="RefSeq" id="WP_085230066.1">
    <property type="nucleotide sequence ID" value="NZ_BSQD01000016.1"/>
</dbReference>
<dbReference type="InterPro" id="IPR044742">
    <property type="entry name" value="DEAD/DEAH_RhlB"/>
</dbReference>
<dbReference type="CDD" id="cd18787">
    <property type="entry name" value="SF2_C_DEAD"/>
    <property type="match status" value="1"/>
</dbReference>
<dbReference type="GO" id="GO:0042255">
    <property type="term" value="P:ribosome assembly"/>
    <property type="evidence" value="ECO:0007669"/>
    <property type="project" value="UniProtKB-ARBA"/>
</dbReference>
<dbReference type="FunFam" id="3.40.50.300:FF:000108">
    <property type="entry name" value="ATP-dependent RNA helicase RhlE"/>
    <property type="match status" value="1"/>
</dbReference>
<dbReference type="OrthoDB" id="5297934at2"/>
<dbReference type="Pfam" id="PF00270">
    <property type="entry name" value="DEAD"/>
    <property type="match status" value="1"/>
</dbReference>
<evidence type="ECO:0000256" key="1">
    <source>
        <dbReference type="ARBA" id="ARBA00012552"/>
    </source>
</evidence>
<dbReference type="InterPro" id="IPR011545">
    <property type="entry name" value="DEAD/DEAH_box_helicase_dom"/>
</dbReference>
<dbReference type="PROSITE" id="PS00039">
    <property type="entry name" value="DEAD_ATP_HELICASE"/>
    <property type="match status" value="1"/>
</dbReference>
<evidence type="ECO:0000256" key="3">
    <source>
        <dbReference type="ARBA" id="ARBA00022741"/>
    </source>
</evidence>
<evidence type="ECO:0000256" key="5">
    <source>
        <dbReference type="ARBA" id="ARBA00022806"/>
    </source>
</evidence>
<evidence type="ECO:0000256" key="6">
    <source>
        <dbReference type="ARBA" id="ARBA00022840"/>
    </source>
</evidence>
<dbReference type="PROSITE" id="PS51194">
    <property type="entry name" value="HELICASE_CTER"/>
    <property type="match status" value="1"/>
</dbReference>
<dbReference type="GO" id="GO:0003676">
    <property type="term" value="F:nucleic acid binding"/>
    <property type="evidence" value="ECO:0007669"/>
    <property type="project" value="InterPro"/>
</dbReference>
<comment type="catalytic activity">
    <reaction evidence="8">
        <text>ATP + H2O = ADP + phosphate + H(+)</text>
        <dbReference type="Rhea" id="RHEA:13065"/>
        <dbReference type="ChEBI" id="CHEBI:15377"/>
        <dbReference type="ChEBI" id="CHEBI:15378"/>
        <dbReference type="ChEBI" id="CHEBI:30616"/>
        <dbReference type="ChEBI" id="CHEBI:43474"/>
        <dbReference type="ChEBI" id="CHEBI:456216"/>
        <dbReference type="EC" id="3.6.4.13"/>
    </reaction>
</comment>
<proteinExistence type="inferred from homology"/>
<dbReference type="GO" id="GO:0009266">
    <property type="term" value="P:response to temperature stimulus"/>
    <property type="evidence" value="ECO:0007669"/>
    <property type="project" value="UniProtKB-ARBA"/>
</dbReference>
<keyword evidence="3 11" id="KW-0547">Nucleotide-binding</keyword>
<evidence type="ECO:0000256" key="11">
    <source>
        <dbReference type="RuleBase" id="RU000492"/>
    </source>
</evidence>
<evidence type="ECO:0000256" key="2">
    <source>
        <dbReference type="ARBA" id="ARBA00022490"/>
    </source>
</evidence>
<gene>
    <name evidence="16" type="ORF">SAMN06295900_11834</name>
</gene>
<dbReference type="GO" id="GO:0003724">
    <property type="term" value="F:RNA helicase activity"/>
    <property type="evidence" value="ECO:0007669"/>
    <property type="project" value="UniProtKB-EC"/>
</dbReference>
<keyword evidence="2" id="KW-0963">Cytoplasm</keyword>
<dbReference type="InterPro" id="IPR027417">
    <property type="entry name" value="P-loop_NTPase"/>
</dbReference>
<evidence type="ECO:0000259" key="15">
    <source>
        <dbReference type="PROSITE" id="PS51195"/>
    </source>
</evidence>
<dbReference type="AlphaFoldDB" id="A0A1X7GTY5"/>
<protein>
    <recommendedName>
        <fullName evidence="9">DEAD-box ATP-dependent RNA helicase RhpA</fullName>
        <ecNumber evidence="1">3.6.4.13</ecNumber>
    </recommendedName>
</protein>
<feature type="domain" description="Helicase C-terminal" evidence="14">
    <location>
        <begin position="231"/>
        <end position="391"/>
    </location>
</feature>
<feature type="compositionally biased region" description="Basic and acidic residues" evidence="12">
    <location>
        <begin position="442"/>
        <end position="452"/>
    </location>
</feature>
<dbReference type="PROSITE" id="PS51192">
    <property type="entry name" value="HELICASE_ATP_BIND_1"/>
    <property type="match status" value="1"/>
</dbReference>
<evidence type="ECO:0000259" key="13">
    <source>
        <dbReference type="PROSITE" id="PS51192"/>
    </source>
</evidence>
<dbReference type="GO" id="GO:0005829">
    <property type="term" value="C:cytosol"/>
    <property type="evidence" value="ECO:0007669"/>
    <property type="project" value="TreeGrafter"/>
</dbReference>
<evidence type="ECO:0000256" key="12">
    <source>
        <dbReference type="SAM" id="MobiDB-lite"/>
    </source>
</evidence>
<evidence type="ECO:0000256" key="7">
    <source>
        <dbReference type="ARBA" id="ARBA00038437"/>
    </source>
</evidence>
<dbReference type="InterPro" id="IPR014001">
    <property type="entry name" value="Helicase_ATP-bd"/>
</dbReference>
<keyword evidence="6 11" id="KW-0067">ATP-binding</keyword>
<dbReference type="InterPro" id="IPR050079">
    <property type="entry name" value="DEAD_box_RNA_helicase"/>
</dbReference>
<dbReference type="Proteomes" id="UP000192911">
    <property type="component" value="Unassembled WGS sequence"/>
</dbReference>
<organism evidence="16 17">
    <name type="scientific">Trinickia caryophylli</name>
    <name type="common">Paraburkholderia caryophylli</name>
    <dbReference type="NCBI Taxonomy" id="28094"/>
    <lineage>
        <taxon>Bacteria</taxon>
        <taxon>Pseudomonadati</taxon>
        <taxon>Pseudomonadota</taxon>
        <taxon>Betaproteobacteria</taxon>
        <taxon>Burkholderiales</taxon>
        <taxon>Burkholderiaceae</taxon>
        <taxon>Trinickia</taxon>
    </lineage>
</organism>
<evidence type="ECO:0000256" key="4">
    <source>
        <dbReference type="ARBA" id="ARBA00022801"/>
    </source>
</evidence>
<keyword evidence="5 11" id="KW-0347">Helicase</keyword>
<feature type="compositionally biased region" description="Basic and acidic residues" evidence="12">
    <location>
        <begin position="391"/>
        <end position="407"/>
    </location>
</feature>
<dbReference type="GO" id="GO:0005524">
    <property type="term" value="F:ATP binding"/>
    <property type="evidence" value="ECO:0007669"/>
    <property type="project" value="UniProtKB-KW"/>
</dbReference>
<reference evidence="17" key="1">
    <citation type="submission" date="2017-04" db="EMBL/GenBank/DDBJ databases">
        <authorList>
            <person name="Varghese N."/>
            <person name="Submissions S."/>
        </authorList>
    </citation>
    <scope>NUCLEOTIDE SEQUENCE [LARGE SCALE GENOMIC DNA]</scope>
    <source>
        <strain evidence="17">Ballard 720</strain>
    </source>
</reference>
<dbReference type="CDD" id="cd00268">
    <property type="entry name" value="DEADc"/>
    <property type="match status" value="1"/>
</dbReference>